<name>A0A4Q1BIZ7_TREME</name>
<dbReference type="PANTHER" id="PTHR10130">
    <property type="entry name" value="PEROXISOMAL TARGETING SIGNAL 1 RECEPTOR PEX5"/>
    <property type="match status" value="1"/>
</dbReference>
<dbReference type="VEuPathDB" id="FungiDB:TREMEDRAFT_74315"/>
<dbReference type="Gene3D" id="1.25.40.10">
    <property type="entry name" value="Tetratricopeptide repeat domain"/>
    <property type="match status" value="1"/>
</dbReference>
<comment type="caution">
    <text evidence="8">The sequence shown here is derived from an EMBL/GenBank/DDBJ whole genome shotgun (WGS) entry which is preliminary data.</text>
</comment>
<organism evidence="8 9">
    <name type="scientific">Tremella mesenterica</name>
    <name type="common">Jelly fungus</name>
    <dbReference type="NCBI Taxonomy" id="5217"/>
    <lineage>
        <taxon>Eukaryota</taxon>
        <taxon>Fungi</taxon>
        <taxon>Dikarya</taxon>
        <taxon>Basidiomycota</taxon>
        <taxon>Agaricomycotina</taxon>
        <taxon>Tremellomycetes</taxon>
        <taxon>Tremellales</taxon>
        <taxon>Tremellaceae</taxon>
        <taxon>Tremella</taxon>
    </lineage>
</organism>
<comment type="similarity">
    <text evidence="2">Belongs to the peroxisomal targeting signal receptor family.</text>
</comment>
<evidence type="ECO:0000256" key="4">
    <source>
        <dbReference type="ARBA" id="ARBA00022737"/>
    </source>
</evidence>
<dbReference type="InterPro" id="IPR019734">
    <property type="entry name" value="TPR_rpt"/>
</dbReference>
<dbReference type="InParanoid" id="A0A4Q1BIZ7"/>
<dbReference type="GO" id="GO:0016560">
    <property type="term" value="P:protein import into peroxisome matrix, docking"/>
    <property type="evidence" value="ECO:0007669"/>
    <property type="project" value="TreeGrafter"/>
</dbReference>
<dbReference type="FunCoup" id="A0A4Q1BIZ7">
    <property type="interactions" value="72"/>
</dbReference>
<evidence type="ECO:0000313" key="9">
    <source>
        <dbReference type="Proteomes" id="UP000289152"/>
    </source>
</evidence>
<evidence type="ECO:0000256" key="7">
    <source>
        <dbReference type="SAM" id="MobiDB-lite"/>
    </source>
</evidence>
<feature type="repeat" description="TPR" evidence="6">
    <location>
        <begin position="547"/>
        <end position="580"/>
    </location>
</feature>
<feature type="region of interest" description="Disordered" evidence="7">
    <location>
        <begin position="1"/>
        <end position="24"/>
    </location>
</feature>
<keyword evidence="3" id="KW-0963">Cytoplasm</keyword>
<evidence type="ECO:0000256" key="2">
    <source>
        <dbReference type="ARBA" id="ARBA00005348"/>
    </source>
</evidence>
<evidence type="ECO:0000256" key="3">
    <source>
        <dbReference type="ARBA" id="ARBA00022490"/>
    </source>
</evidence>
<keyword evidence="4" id="KW-0677">Repeat</keyword>
<feature type="repeat" description="TPR" evidence="6">
    <location>
        <begin position="479"/>
        <end position="512"/>
    </location>
</feature>
<dbReference type="GO" id="GO:0005052">
    <property type="term" value="F:peroxisome matrix targeting signal-1 binding"/>
    <property type="evidence" value="ECO:0007669"/>
    <property type="project" value="TreeGrafter"/>
</dbReference>
<keyword evidence="9" id="KW-1185">Reference proteome</keyword>
<dbReference type="InterPro" id="IPR024111">
    <property type="entry name" value="PEX5/PEX5L"/>
</dbReference>
<dbReference type="InterPro" id="IPR011990">
    <property type="entry name" value="TPR-like_helical_dom_sf"/>
</dbReference>
<dbReference type="GO" id="GO:0005829">
    <property type="term" value="C:cytosol"/>
    <property type="evidence" value="ECO:0007669"/>
    <property type="project" value="TreeGrafter"/>
</dbReference>
<dbReference type="OrthoDB" id="10006023at2759"/>
<evidence type="ECO:0000256" key="6">
    <source>
        <dbReference type="PROSITE-ProRule" id="PRU00339"/>
    </source>
</evidence>
<gene>
    <name evidence="8" type="ORF">M231_05073</name>
</gene>
<dbReference type="Pfam" id="PF00515">
    <property type="entry name" value="TPR_1"/>
    <property type="match status" value="1"/>
</dbReference>
<dbReference type="AlphaFoldDB" id="A0A4Q1BIZ7"/>
<dbReference type="PROSITE" id="PS50293">
    <property type="entry name" value="TPR_REGION"/>
    <property type="match status" value="1"/>
</dbReference>
<evidence type="ECO:0000256" key="1">
    <source>
        <dbReference type="ARBA" id="ARBA00004496"/>
    </source>
</evidence>
<feature type="repeat" description="TPR" evidence="6">
    <location>
        <begin position="513"/>
        <end position="546"/>
    </location>
</feature>
<dbReference type="EMBL" id="SDIL01000063">
    <property type="protein sequence ID" value="RXK37661.1"/>
    <property type="molecule type" value="Genomic_DNA"/>
</dbReference>
<dbReference type="PROSITE" id="PS50005">
    <property type="entry name" value="TPR"/>
    <property type="match status" value="3"/>
</dbReference>
<dbReference type="STRING" id="5217.A0A4Q1BIZ7"/>
<dbReference type="PANTHER" id="PTHR10130:SF9">
    <property type="entry name" value="PEROXISOMAL TARGETING SIGNAL RECEPTOR"/>
    <property type="match status" value="1"/>
</dbReference>
<reference evidence="8 9" key="1">
    <citation type="submission" date="2016-06" db="EMBL/GenBank/DDBJ databases">
        <title>Evolution of pathogenesis and genome organization in the Tremellales.</title>
        <authorList>
            <person name="Cuomo C."/>
            <person name="Litvintseva A."/>
            <person name="Heitman J."/>
            <person name="Chen Y."/>
            <person name="Sun S."/>
            <person name="Springer D."/>
            <person name="Dromer F."/>
            <person name="Young S."/>
            <person name="Zeng Q."/>
            <person name="Chapman S."/>
            <person name="Gujja S."/>
            <person name="Saif S."/>
            <person name="Birren B."/>
        </authorList>
    </citation>
    <scope>NUCLEOTIDE SEQUENCE [LARGE SCALE GENOMIC DNA]</scope>
    <source>
        <strain evidence="8 9">ATCC 28783</strain>
    </source>
</reference>
<keyword evidence="5 6" id="KW-0802">TPR repeat</keyword>
<evidence type="ECO:0000313" key="8">
    <source>
        <dbReference type="EMBL" id="RXK37661.1"/>
    </source>
</evidence>
<dbReference type="SMART" id="SM00028">
    <property type="entry name" value="TPR"/>
    <property type="match status" value="4"/>
</dbReference>
<protein>
    <submittedName>
        <fullName evidence="8">Uncharacterized protein</fullName>
    </submittedName>
</protein>
<dbReference type="GO" id="GO:0005778">
    <property type="term" value="C:peroxisomal membrane"/>
    <property type="evidence" value="ECO:0007669"/>
    <property type="project" value="TreeGrafter"/>
</dbReference>
<dbReference type="SUPFAM" id="SSF48452">
    <property type="entry name" value="TPR-like"/>
    <property type="match status" value="1"/>
</dbReference>
<accession>A0A4Q1BIZ7</accession>
<feature type="compositionally biased region" description="Polar residues" evidence="7">
    <location>
        <begin position="10"/>
        <end position="24"/>
    </location>
</feature>
<comment type="subcellular location">
    <subcellularLocation>
        <location evidence="1">Cytoplasm</location>
    </subcellularLocation>
</comment>
<evidence type="ECO:0000256" key="5">
    <source>
        <dbReference type="ARBA" id="ARBA00022803"/>
    </source>
</evidence>
<dbReference type="Proteomes" id="UP000289152">
    <property type="component" value="Unassembled WGS sequence"/>
</dbReference>
<sequence length="624" mass="69964">MQSLFGGADCSTSSNPLKQAVQRQAVDQSLFKDRFAVVPSGSARPLISFPATQLGQPGQVHKSQPGRPFDLQHLSDALGRTSSPTHIGYPPDWEAKWNTAPPRLGSPLVHPLPHTSPSIERHNVQTADWASSFNPNIIKGKGKAPAVEQSWHPQPPIGYQPRMVQPSQSFQSAYNPHMFQSLPPQVYDVKNDQREMEAAFERALADARANDQRETQVAPPEEEFREAKGDFEAVWESLRPEAERLNQLAQWENDFSQFTHDEDDLFDVLNDSLNRADVGQSTLDDQMSLRKPVEPIVETDRMAQAKPYVFADPNPYARMPTRQARKRAEEILETGGSLTEAILLLEHALQDYVDPDPAQVELWTMLGLAHAMDEREDKAMSAYEMGRKELDKNTSVARSIAGKLLTNLAISYVNEELDLPALRALHAHLLQFSQAIAGPTPTQKELQDSQDPWAPYQRILNSYLSLAQTQYAQHGEVDPDVQVGLGVMYYMMNDYEEARLCWVEKLNRQPDDYLMWNRLGATLANSGKSEEAVNAYRRALELRPTFTRAIFNLGIACVNIGVYREAAEHFLYALSTHPSDGKGDSTTIWTALRQALVNLDMGQLADQARPGTDLKVFKEAGFDF</sequence>
<proteinExistence type="inferred from homology"/>